<feature type="domain" description="Peptidase A1" evidence="1">
    <location>
        <begin position="181"/>
        <end position="295"/>
    </location>
</feature>
<sequence length="307" mass="34137">MCTCSFIPLTTNAFTPNHFVVLHNKLKSPVVDLTCVTADDNHDDDSASATAVVACVGNDDEDDDTAAVADISDNGSVDYDEDEADDYDDDAVAGDKDGHFVSTASDILPGGKSRSLGRFLETEKVVQILRRTSVNYTLNEVPRGKKDDVYFVVQNENNKDKRAQGKRSQFWDDRGAWECNSTSKSYFFHKKMKNCGQLLIDKPNIAFREEAAGGREARLTLGGANPDFYTGEFIFANLTEPDEWRFEIDRIQMLNGADTLWESECQAEVHSNSVMIEGPHLDVHLLNTRLGATWMVYPGPYNVVSRG</sequence>
<evidence type="ECO:0000259" key="1">
    <source>
        <dbReference type="Pfam" id="PF00026"/>
    </source>
</evidence>
<dbReference type="GO" id="GO:0006508">
    <property type="term" value="P:proteolysis"/>
    <property type="evidence" value="ECO:0007669"/>
    <property type="project" value="UniProtKB-KW"/>
</dbReference>
<accession>A0AAV4BBA0</accession>
<evidence type="ECO:0000313" key="2">
    <source>
        <dbReference type="EMBL" id="GFO20606.1"/>
    </source>
</evidence>
<dbReference type="InterPro" id="IPR033121">
    <property type="entry name" value="PEPTIDASE_A1"/>
</dbReference>
<proteinExistence type="predicted"/>
<dbReference type="Pfam" id="PF00026">
    <property type="entry name" value="Asp"/>
    <property type="match status" value="1"/>
</dbReference>
<protein>
    <submittedName>
        <fullName evidence="2">Cathepsin d-like aspartic protease</fullName>
    </submittedName>
</protein>
<dbReference type="GO" id="GO:0008233">
    <property type="term" value="F:peptidase activity"/>
    <property type="evidence" value="ECO:0007669"/>
    <property type="project" value="UniProtKB-KW"/>
</dbReference>
<organism evidence="2 3">
    <name type="scientific">Plakobranchus ocellatus</name>
    <dbReference type="NCBI Taxonomy" id="259542"/>
    <lineage>
        <taxon>Eukaryota</taxon>
        <taxon>Metazoa</taxon>
        <taxon>Spiralia</taxon>
        <taxon>Lophotrochozoa</taxon>
        <taxon>Mollusca</taxon>
        <taxon>Gastropoda</taxon>
        <taxon>Heterobranchia</taxon>
        <taxon>Euthyneura</taxon>
        <taxon>Panpulmonata</taxon>
        <taxon>Sacoglossa</taxon>
        <taxon>Placobranchoidea</taxon>
        <taxon>Plakobranchidae</taxon>
        <taxon>Plakobranchus</taxon>
    </lineage>
</organism>
<name>A0AAV4BBA0_9GAST</name>
<dbReference type="Proteomes" id="UP000735302">
    <property type="component" value="Unassembled WGS sequence"/>
</dbReference>
<dbReference type="Gene3D" id="2.40.70.10">
    <property type="entry name" value="Acid Proteases"/>
    <property type="match status" value="1"/>
</dbReference>
<dbReference type="Gene3D" id="2.60.40.1960">
    <property type="match status" value="1"/>
</dbReference>
<reference evidence="2 3" key="1">
    <citation type="journal article" date="2021" name="Elife">
        <title>Chloroplast acquisition without the gene transfer in kleptoplastic sea slugs, Plakobranchus ocellatus.</title>
        <authorList>
            <person name="Maeda T."/>
            <person name="Takahashi S."/>
            <person name="Yoshida T."/>
            <person name="Shimamura S."/>
            <person name="Takaki Y."/>
            <person name="Nagai Y."/>
            <person name="Toyoda A."/>
            <person name="Suzuki Y."/>
            <person name="Arimoto A."/>
            <person name="Ishii H."/>
            <person name="Satoh N."/>
            <person name="Nishiyama T."/>
            <person name="Hasebe M."/>
            <person name="Maruyama T."/>
            <person name="Minagawa J."/>
            <person name="Obokata J."/>
            <person name="Shigenobu S."/>
        </authorList>
    </citation>
    <scope>NUCLEOTIDE SEQUENCE [LARGE SCALE GENOMIC DNA]</scope>
</reference>
<dbReference type="InterPro" id="IPR021109">
    <property type="entry name" value="Peptidase_aspartic_dom_sf"/>
</dbReference>
<keyword evidence="3" id="KW-1185">Reference proteome</keyword>
<dbReference type="SUPFAM" id="SSF50630">
    <property type="entry name" value="Acid proteases"/>
    <property type="match status" value="1"/>
</dbReference>
<dbReference type="EMBL" id="BLXT01005178">
    <property type="protein sequence ID" value="GFO20606.1"/>
    <property type="molecule type" value="Genomic_DNA"/>
</dbReference>
<keyword evidence="2" id="KW-0378">Hydrolase</keyword>
<gene>
    <name evidence="2" type="ORF">PoB_004711100</name>
</gene>
<comment type="caution">
    <text evidence="2">The sequence shown here is derived from an EMBL/GenBank/DDBJ whole genome shotgun (WGS) entry which is preliminary data.</text>
</comment>
<dbReference type="AlphaFoldDB" id="A0AAV4BBA0"/>
<keyword evidence="2" id="KW-0645">Protease</keyword>
<evidence type="ECO:0000313" key="3">
    <source>
        <dbReference type="Proteomes" id="UP000735302"/>
    </source>
</evidence>